<comment type="caution">
    <text evidence="3">The sequence shown here is derived from an EMBL/GenBank/DDBJ whole genome shotgun (WGS) entry which is preliminary data.</text>
</comment>
<reference evidence="3" key="1">
    <citation type="submission" date="2022-07" db="EMBL/GenBank/DDBJ databases">
        <title>Phylogenomic reconstructions and comparative analyses of Kickxellomycotina fungi.</title>
        <authorList>
            <person name="Reynolds N.K."/>
            <person name="Stajich J.E."/>
            <person name="Barry K."/>
            <person name="Grigoriev I.V."/>
            <person name="Crous P."/>
            <person name="Smith M.E."/>
        </authorList>
    </citation>
    <scope>NUCLEOTIDE SEQUENCE</scope>
    <source>
        <strain evidence="3">NRRL 1566</strain>
    </source>
</reference>
<dbReference type="GO" id="GO:0005829">
    <property type="term" value="C:cytosol"/>
    <property type="evidence" value="ECO:0007669"/>
    <property type="project" value="TreeGrafter"/>
</dbReference>
<gene>
    <name evidence="3" type="ORF">IWW36_006193</name>
</gene>
<dbReference type="Pfam" id="PF00389">
    <property type="entry name" value="2-Hacid_dh"/>
    <property type="match status" value="1"/>
</dbReference>
<name>A0A9W8I084_9FUNG</name>
<dbReference type="Gene3D" id="3.40.50.720">
    <property type="entry name" value="NAD(P)-binding Rossmann-like Domain"/>
    <property type="match status" value="2"/>
</dbReference>
<keyword evidence="4" id="KW-1185">Reference proteome</keyword>
<dbReference type="EMBL" id="JANBUW010002101">
    <property type="protein sequence ID" value="KAJ2841638.1"/>
    <property type="molecule type" value="Genomic_DNA"/>
</dbReference>
<accession>A0A9W8I084</accession>
<dbReference type="InterPro" id="IPR036291">
    <property type="entry name" value="NAD(P)-bd_dom_sf"/>
</dbReference>
<dbReference type="OrthoDB" id="9991913at2759"/>
<keyword evidence="1" id="KW-0560">Oxidoreductase</keyword>
<protein>
    <recommendedName>
        <fullName evidence="2">D-isomer specific 2-hydroxyacid dehydrogenase catalytic domain-containing protein</fullName>
    </recommendedName>
</protein>
<dbReference type="GO" id="GO:0030267">
    <property type="term" value="F:glyoxylate reductase (NADPH) activity"/>
    <property type="evidence" value="ECO:0007669"/>
    <property type="project" value="TreeGrafter"/>
</dbReference>
<feature type="non-terminal residue" evidence="3">
    <location>
        <position position="176"/>
    </location>
</feature>
<dbReference type="SUPFAM" id="SSF51735">
    <property type="entry name" value="NAD(P)-binding Rossmann-fold domains"/>
    <property type="match status" value="1"/>
</dbReference>
<dbReference type="SUPFAM" id="SSF52283">
    <property type="entry name" value="Formate/glycerate dehydrogenase catalytic domain-like"/>
    <property type="match status" value="1"/>
</dbReference>
<evidence type="ECO:0000313" key="3">
    <source>
        <dbReference type="EMBL" id="KAJ2841638.1"/>
    </source>
</evidence>
<organism evidence="3 4">
    <name type="scientific">Coemansia brasiliensis</name>
    <dbReference type="NCBI Taxonomy" id="2650707"/>
    <lineage>
        <taxon>Eukaryota</taxon>
        <taxon>Fungi</taxon>
        <taxon>Fungi incertae sedis</taxon>
        <taxon>Zoopagomycota</taxon>
        <taxon>Kickxellomycotina</taxon>
        <taxon>Kickxellomycetes</taxon>
        <taxon>Kickxellales</taxon>
        <taxon>Kickxellaceae</taxon>
        <taxon>Coemansia</taxon>
    </lineage>
</organism>
<sequence>MAARPILFVTRELPTEAQQRLQSLTSVEVRQHKSVSAISRHDLLEGVRSADGLLCMLSDKIDEELLQACGESLKVISTCSVGYDHVDTHKVKERGLLLGYTPDVLTDATADTTVLLALMASRRAKEALDIVNSGQGGFSLSTGLGMQFTNKTLGIVGFGRIGCATAYRLAPFGFSR</sequence>
<feature type="domain" description="D-isomer specific 2-hydroxyacid dehydrogenase catalytic" evidence="2">
    <location>
        <begin position="8"/>
        <end position="127"/>
    </location>
</feature>
<dbReference type="GO" id="GO:0016618">
    <property type="term" value="F:hydroxypyruvate reductase [NAD(P)H] activity"/>
    <property type="evidence" value="ECO:0007669"/>
    <property type="project" value="TreeGrafter"/>
</dbReference>
<dbReference type="PANTHER" id="PTHR10996">
    <property type="entry name" value="2-HYDROXYACID DEHYDROGENASE-RELATED"/>
    <property type="match status" value="1"/>
</dbReference>
<dbReference type="InterPro" id="IPR006139">
    <property type="entry name" value="D-isomer_2_OHA_DH_cat_dom"/>
</dbReference>
<dbReference type="GO" id="GO:0051287">
    <property type="term" value="F:NAD binding"/>
    <property type="evidence" value="ECO:0007669"/>
    <property type="project" value="InterPro"/>
</dbReference>
<dbReference type="PANTHER" id="PTHR10996:SF277">
    <property type="entry name" value="GLYOXYLATE REDUCTASE_HYDROXYPYRUVATE REDUCTASE"/>
    <property type="match status" value="1"/>
</dbReference>
<evidence type="ECO:0000259" key="2">
    <source>
        <dbReference type="Pfam" id="PF00389"/>
    </source>
</evidence>
<dbReference type="Proteomes" id="UP001139887">
    <property type="component" value="Unassembled WGS sequence"/>
</dbReference>
<evidence type="ECO:0000313" key="4">
    <source>
        <dbReference type="Proteomes" id="UP001139887"/>
    </source>
</evidence>
<dbReference type="AlphaFoldDB" id="A0A9W8I084"/>
<evidence type="ECO:0000256" key="1">
    <source>
        <dbReference type="ARBA" id="ARBA00023002"/>
    </source>
</evidence>
<proteinExistence type="predicted"/>
<dbReference type="InterPro" id="IPR050223">
    <property type="entry name" value="D-isomer_2-hydroxyacid_DH"/>
</dbReference>